<sequence length="95" mass="10283">MGFIESTVGTNVTGMTKPRSWFLLAASWIALVGALVVCFTLMSKTGGGSPSWLVSLIVSWLPFIALIGVWIWLSRRHGRGSSGASWVDLCEQQVV</sequence>
<evidence type="ECO:0000256" key="1">
    <source>
        <dbReference type="SAM" id="Phobius"/>
    </source>
</evidence>
<dbReference type="Proteomes" id="UP000307092">
    <property type="component" value="Unassembled WGS sequence"/>
</dbReference>
<organism evidence="2 3">
    <name type="scientific">Neisseria gonorrhoeae</name>
    <dbReference type="NCBI Taxonomy" id="485"/>
    <lineage>
        <taxon>Bacteria</taxon>
        <taxon>Pseudomonadati</taxon>
        <taxon>Pseudomonadota</taxon>
        <taxon>Betaproteobacteria</taxon>
        <taxon>Neisseriales</taxon>
        <taxon>Neisseriaceae</taxon>
        <taxon>Neisseria</taxon>
    </lineage>
</organism>
<accession>A0AAX2TLZ2</accession>
<protein>
    <recommendedName>
        <fullName evidence="4">Integral membrane protein</fullName>
    </recommendedName>
</protein>
<name>A0AAX2TLZ2_NEIGO</name>
<keyword evidence="1" id="KW-1133">Transmembrane helix</keyword>
<dbReference type="RefSeq" id="WP_222597996.1">
    <property type="nucleotide sequence ID" value="NZ_SUQX01000157.1"/>
</dbReference>
<feature type="transmembrane region" description="Helical" evidence="1">
    <location>
        <begin position="21"/>
        <end position="42"/>
    </location>
</feature>
<keyword evidence="1" id="KW-0812">Transmembrane</keyword>
<evidence type="ECO:0000313" key="3">
    <source>
        <dbReference type="Proteomes" id="UP000307092"/>
    </source>
</evidence>
<dbReference type="EMBL" id="SUQX01000157">
    <property type="protein sequence ID" value="TJX01709.1"/>
    <property type="molecule type" value="Genomic_DNA"/>
</dbReference>
<keyword evidence="1" id="KW-0472">Membrane</keyword>
<proteinExistence type="predicted"/>
<comment type="caution">
    <text evidence="2">The sequence shown here is derived from an EMBL/GenBank/DDBJ whole genome shotgun (WGS) entry which is preliminary data.</text>
</comment>
<feature type="transmembrane region" description="Helical" evidence="1">
    <location>
        <begin position="54"/>
        <end position="73"/>
    </location>
</feature>
<evidence type="ECO:0008006" key="4">
    <source>
        <dbReference type="Google" id="ProtNLM"/>
    </source>
</evidence>
<evidence type="ECO:0000313" key="2">
    <source>
        <dbReference type="EMBL" id="TJX01709.1"/>
    </source>
</evidence>
<feature type="non-terminal residue" evidence="2">
    <location>
        <position position="95"/>
    </location>
</feature>
<gene>
    <name evidence="2" type="ORF">E8M63_13430</name>
</gene>
<reference evidence="2 3" key="1">
    <citation type="submission" date="2019-04" db="EMBL/GenBank/DDBJ databases">
        <title>The CDC panel for molecular diagnostics of ciprofloxacin resistance and its use for research and clinical development.</title>
        <authorList>
            <person name="Liu H."/>
            <person name="Tang K."/>
            <person name="Pham C."/>
            <person name="Schmerer M."/>
        </authorList>
    </citation>
    <scope>NUCLEOTIDE SEQUENCE [LARGE SCALE GENOMIC DNA]</scope>
    <source>
        <strain evidence="2 3">LRRBGS_0742</strain>
    </source>
</reference>
<dbReference type="AlphaFoldDB" id="A0AAX2TLZ2"/>